<dbReference type="EMBL" id="CAFB01000052">
    <property type="protein sequence ID" value="CCD29978.1"/>
    <property type="molecule type" value="Genomic_DNA"/>
</dbReference>
<dbReference type="SUPFAM" id="SSF52980">
    <property type="entry name" value="Restriction endonuclease-like"/>
    <property type="match status" value="1"/>
</dbReference>
<protein>
    <submittedName>
        <fullName evidence="3">Putative Endonuclease</fullName>
    </submittedName>
</protein>
<dbReference type="InterPro" id="IPR011856">
    <property type="entry name" value="tRNA_endonuc-like_dom_sf"/>
</dbReference>
<name>G2JB26_9BURK</name>
<dbReference type="Proteomes" id="UP000054051">
    <property type="component" value="Unassembled WGS sequence"/>
</dbReference>
<gene>
    <name evidence="3" type="ORF">CAGGBEG34_340029</name>
</gene>
<dbReference type="GO" id="GO:0003677">
    <property type="term" value="F:DNA binding"/>
    <property type="evidence" value="ECO:0007669"/>
    <property type="project" value="InterPro"/>
</dbReference>
<evidence type="ECO:0000259" key="2">
    <source>
        <dbReference type="Pfam" id="PF04471"/>
    </source>
</evidence>
<keyword evidence="3" id="KW-0378">Hydrolase</keyword>
<dbReference type="RefSeq" id="WP_006683072.1">
    <property type="nucleotide sequence ID" value="NZ_CAFB01000052.1"/>
</dbReference>
<dbReference type="AlphaFoldDB" id="G2JB26"/>
<feature type="domain" description="Restriction endonuclease type IV Mrr" evidence="2">
    <location>
        <begin position="114"/>
        <end position="220"/>
    </location>
</feature>
<dbReference type="GO" id="GO:0015666">
    <property type="term" value="F:restriction endodeoxyribonuclease activity"/>
    <property type="evidence" value="ECO:0007669"/>
    <property type="project" value="TreeGrafter"/>
</dbReference>
<evidence type="ECO:0000256" key="1">
    <source>
        <dbReference type="SAM" id="MobiDB-lite"/>
    </source>
</evidence>
<evidence type="ECO:0000313" key="3">
    <source>
        <dbReference type="EMBL" id="CCD29978.1"/>
    </source>
</evidence>
<feature type="region of interest" description="Disordered" evidence="1">
    <location>
        <begin position="222"/>
        <end position="244"/>
    </location>
</feature>
<dbReference type="OrthoDB" id="9797274at2"/>
<dbReference type="InterPro" id="IPR007560">
    <property type="entry name" value="Restrct_endonuc_IV_Mrr"/>
</dbReference>
<dbReference type="Pfam" id="PF04471">
    <property type="entry name" value="Mrr_cat"/>
    <property type="match status" value="1"/>
</dbReference>
<dbReference type="InterPro" id="IPR011335">
    <property type="entry name" value="Restrct_endonuc-II-like"/>
</dbReference>
<keyword evidence="4" id="KW-1185">Reference proteome</keyword>
<proteinExistence type="predicted"/>
<reference evidence="3 4" key="1">
    <citation type="submission" date="2011-08" db="EMBL/GenBank/DDBJ databases">
        <title>The genome of the obligate endobacterium of an arbuscular mycorrhizal fungus reveals an interphylum network of nutritional interactions.</title>
        <authorList>
            <person name="Ghignone S."/>
            <person name="Salvioli A."/>
            <person name="Anca I."/>
            <person name="Lumini E."/>
            <person name="Ortu G."/>
            <person name="Petiti L."/>
            <person name="Cruveiller S."/>
            <person name="Bianciotto V."/>
            <person name="Piffanelli P."/>
            <person name="Lanfranco L."/>
            <person name="Bonfante P."/>
        </authorList>
    </citation>
    <scope>NUCLEOTIDE SEQUENCE [LARGE SCALE GENOMIC DNA]</scope>
    <source>
        <strain evidence="3 4">BEG34</strain>
    </source>
</reference>
<dbReference type="InterPro" id="IPR052906">
    <property type="entry name" value="Type_IV_Methyl-Rstrct_Enzyme"/>
</dbReference>
<comment type="caution">
    <text evidence="3">The sequence shown here is derived from an EMBL/GenBank/DDBJ whole genome shotgun (WGS) entry which is preliminary data.</text>
</comment>
<accession>G2JB26</accession>
<dbReference type="eggNOG" id="COG1787">
    <property type="taxonomic scope" value="Bacteria"/>
</dbReference>
<organism evidence="3 4">
    <name type="scientific">Candidatus Glomeribacter gigasporarum BEG34</name>
    <dbReference type="NCBI Taxonomy" id="1070319"/>
    <lineage>
        <taxon>Bacteria</taxon>
        <taxon>Pseudomonadati</taxon>
        <taxon>Pseudomonadota</taxon>
        <taxon>Betaproteobacteria</taxon>
        <taxon>Burkholderiales</taxon>
        <taxon>Burkholderiaceae</taxon>
        <taxon>Candidatus Glomeribacter</taxon>
    </lineage>
</organism>
<evidence type="ECO:0000313" key="4">
    <source>
        <dbReference type="Proteomes" id="UP000054051"/>
    </source>
</evidence>
<dbReference type="GO" id="GO:0009307">
    <property type="term" value="P:DNA restriction-modification system"/>
    <property type="evidence" value="ECO:0007669"/>
    <property type="project" value="InterPro"/>
</dbReference>
<dbReference type="PANTHER" id="PTHR30015">
    <property type="entry name" value="MRR RESTRICTION SYSTEM PROTEIN"/>
    <property type="match status" value="1"/>
</dbReference>
<sequence length="256" mass="28696">MKILIALFFFFLVAILYELRKEKKRKNRIVKIKAIINSHAKELAIQRNQRTIRKRYGLIDDTAWQKEIGFFILEVMQPAIGKLEPLSWDYRETVALINKITAAVPVIMPQYSEDISPIEYEQLVAKVLTEYGWDARQTTATGDQGIDVVAQKQGIKVVIQCKLYSQPVGNAAVQEVIAGKVFEQADLAVVVSNATFTKSARQLATSAGVLLLHHEQLSELEDMSKSALSEKTSEDSSEEPTDYARAANLAKNDLLV</sequence>
<keyword evidence="3" id="KW-0540">Nuclease</keyword>
<keyword evidence="3" id="KW-0255">Endonuclease</keyword>
<dbReference type="Gene3D" id="3.40.1350.10">
    <property type="match status" value="1"/>
</dbReference>
<dbReference type="PANTHER" id="PTHR30015:SF6">
    <property type="entry name" value="SLL1429 PROTEIN"/>
    <property type="match status" value="1"/>
</dbReference>